<feature type="domain" description="6-phosphogluconate dehydrogenase NADP-binding" evidence="3">
    <location>
        <begin position="5"/>
        <end position="156"/>
    </location>
</feature>
<dbReference type="InterPro" id="IPR051265">
    <property type="entry name" value="HIBADH-related_NP60_sf"/>
</dbReference>
<sequence>MPKETVAVLGLGPMGRALATALLRAHHPTVIWNRTASRGGPLVDRGASPAPHPAEAVRRASVVICCVLDHRALASVLAEVDDWSGTVLVNLTSGHAGEARDMAAWAAERSLPYLDGAILTPAPTIGTPAASILYSGPESLFERIRPVSASLAPNTRFVGTDPGAAAGYEIALLDLFATAVGGVAHAFALAAAEKIEPRAFAPLARGIGGLLTDQIDRFAEQLTEGRFPAPISNLASMSSTMEHLIEATAASGLDDGPLRALATIVGRAIAAGHGDQGYARLTGAMSE</sequence>
<evidence type="ECO:0000259" key="3">
    <source>
        <dbReference type="Pfam" id="PF03446"/>
    </source>
</evidence>
<protein>
    <submittedName>
        <fullName evidence="5">6-phosphogluconate dehydrogenase</fullName>
    </submittedName>
</protein>
<keyword evidence="2" id="KW-0560">Oxidoreductase</keyword>
<dbReference type="Proteomes" id="UP000676967">
    <property type="component" value="Chromosome"/>
</dbReference>
<feature type="domain" description="NADPH-dependent reductive aminase-like C-terminal" evidence="4">
    <location>
        <begin position="161"/>
        <end position="285"/>
    </location>
</feature>
<evidence type="ECO:0000256" key="1">
    <source>
        <dbReference type="ARBA" id="ARBA00009080"/>
    </source>
</evidence>
<evidence type="ECO:0000313" key="6">
    <source>
        <dbReference type="Proteomes" id="UP000676967"/>
    </source>
</evidence>
<dbReference type="InterPro" id="IPR036291">
    <property type="entry name" value="NAD(P)-bd_dom_sf"/>
</dbReference>
<keyword evidence="6" id="KW-1185">Reference proteome</keyword>
<accession>A0ABN6CP30</accession>
<dbReference type="PANTHER" id="PTHR43580">
    <property type="entry name" value="OXIDOREDUCTASE GLYR1-RELATED"/>
    <property type="match status" value="1"/>
</dbReference>
<dbReference type="PIRSF" id="PIRSF000103">
    <property type="entry name" value="HIBADH"/>
    <property type="match status" value="1"/>
</dbReference>
<evidence type="ECO:0000259" key="4">
    <source>
        <dbReference type="Pfam" id="PF21761"/>
    </source>
</evidence>
<name>A0ABN6CP30_9ACTN</name>
<dbReference type="EMBL" id="AP023356">
    <property type="protein sequence ID" value="BCJ46978.1"/>
    <property type="molecule type" value="Genomic_DNA"/>
</dbReference>
<organism evidence="5 6">
    <name type="scientific">Actinoplanes ianthinogenes</name>
    <dbReference type="NCBI Taxonomy" id="122358"/>
    <lineage>
        <taxon>Bacteria</taxon>
        <taxon>Bacillati</taxon>
        <taxon>Actinomycetota</taxon>
        <taxon>Actinomycetes</taxon>
        <taxon>Micromonosporales</taxon>
        <taxon>Micromonosporaceae</taxon>
        <taxon>Actinoplanes</taxon>
    </lineage>
</organism>
<dbReference type="InterPro" id="IPR048666">
    <property type="entry name" value="RedAm-like_C"/>
</dbReference>
<dbReference type="InterPro" id="IPR013328">
    <property type="entry name" value="6PGD_dom2"/>
</dbReference>
<dbReference type="PANTHER" id="PTHR43580:SF2">
    <property type="entry name" value="CYTOKINE-LIKE NUCLEAR FACTOR N-PAC"/>
    <property type="match status" value="1"/>
</dbReference>
<dbReference type="SUPFAM" id="SSF51735">
    <property type="entry name" value="NAD(P)-binding Rossmann-fold domains"/>
    <property type="match status" value="1"/>
</dbReference>
<gene>
    <name evidence="5" type="ORF">Aiant_76350</name>
</gene>
<evidence type="ECO:0000256" key="2">
    <source>
        <dbReference type="ARBA" id="ARBA00023002"/>
    </source>
</evidence>
<dbReference type="InterPro" id="IPR015815">
    <property type="entry name" value="HIBADH-related"/>
</dbReference>
<comment type="similarity">
    <text evidence="1">Belongs to the HIBADH-related family.</text>
</comment>
<evidence type="ECO:0000313" key="5">
    <source>
        <dbReference type="EMBL" id="BCJ46978.1"/>
    </source>
</evidence>
<dbReference type="InterPro" id="IPR006115">
    <property type="entry name" value="6PGDH_NADP-bd"/>
</dbReference>
<dbReference type="Gene3D" id="3.40.50.720">
    <property type="entry name" value="NAD(P)-binding Rossmann-like Domain"/>
    <property type="match status" value="1"/>
</dbReference>
<dbReference type="Pfam" id="PF21761">
    <property type="entry name" value="RedAm-like_C"/>
    <property type="match status" value="1"/>
</dbReference>
<proteinExistence type="inferred from homology"/>
<dbReference type="Gene3D" id="1.10.1040.10">
    <property type="entry name" value="N-(1-d-carboxylethyl)-l-norvaline Dehydrogenase, domain 2"/>
    <property type="match status" value="1"/>
</dbReference>
<dbReference type="Pfam" id="PF03446">
    <property type="entry name" value="NAD_binding_2"/>
    <property type="match status" value="1"/>
</dbReference>
<reference evidence="5 6" key="1">
    <citation type="submission" date="2020-08" db="EMBL/GenBank/DDBJ databases">
        <title>Whole genome shotgun sequence of Actinoplanes ianthinogenes NBRC 13996.</title>
        <authorList>
            <person name="Komaki H."/>
            <person name="Tamura T."/>
        </authorList>
    </citation>
    <scope>NUCLEOTIDE SEQUENCE [LARGE SCALE GENOMIC DNA]</scope>
    <source>
        <strain evidence="5 6">NBRC 13996</strain>
    </source>
</reference>